<feature type="transmembrane region" description="Helical" evidence="5">
    <location>
        <begin position="100"/>
        <end position="122"/>
    </location>
</feature>
<dbReference type="PANTHER" id="PTHR30614:SF34">
    <property type="entry name" value="BLR6398 PROTEIN"/>
    <property type="match status" value="1"/>
</dbReference>
<dbReference type="InterPro" id="IPR043429">
    <property type="entry name" value="ArtM/GltK/GlnP/TcyL/YhdX-like"/>
</dbReference>
<dbReference type="InterPro" id="IPR000515">
    <property type="entry name" value="MetI-like"/>
</dbReference>
<gene>
    <name evidence="7" type="primary">tcyB_5</name>
    <name evidence="7" type="ORF">GALL_434740</name>
</gene>
<evidence type="ECO:0000259" key="6">
    <source>
        <dbReference type="PROSITE" id="PS50928"/>
    </source>
</evidence>
<dbReference type="EMBL" id="MLJW01002357">
    <property type="protein sequence ID" value="OIQ74870.1"/>
    <property type="molecule type" value="Genomic_DNA"/>
</dbReference>
<organism evidence="7">
    <name type="scientific">mine drainage metagenome</name>
    <dbReference type="NCBI Taxonomy" id="410659"/>
    <lineage>
        <taxon>unclassified sequences</taxon>
        <taxon>metagenomes</taxon>
        <taxon>ecological metagenomes</taxon>
    </lineage>
</organism>
<accession>A0A1J5PTC4</accession>
<reference evidence="7" key="1">
    <citation type="submission" date="2016-10" db="EMBL/GenBank/DDBJ databases">
        <title>Sequence of Gallionella enrichment culture.</title>
        <authorList>
            <person name="Poehlein A."/>
            <person name="Muehling M."/>
            <person name="Daniel R."/>
        </authorList>
    </citation>
    <scope>NUCLEOTIDE SEQUENCE</scope>
</reference>
<comment type="caution">
    <text evidence="7">The sequence shown here is derived from an EMBL/GenBank/DDBJ whole genome shotgun (WGS) entry which is preliminary data.</text>
</comment>
<evidence type="ECO:0000256" key="5">
    <source>
        <dbReference type="SAM" id="Phobius"/>
    </source>
</evidence>
<name>A0A1J5PTC4_9ZZZZ</name>
<evidence type="ECO:0000256" key="1">
    <source>
        <dbReference type="ARBA" id="ARBA00004141"/>
    </source>
</evidence>
<dbReference type="PANTHER" id="PTHR30614">
    <property type="entry name" value="MEMBRANE COMPONENT OF AMINO ACID ABC TRANSPORTER"/>
    <property type="match status" value="1"/>
</dbReference>
<proteinExistence type="predicted"/>
<evidence type="ECO:0000256" key="4">
    <source>
        <dbReference type="ARBA" id="ARBA00023136"/>
    </source>
</evidence>
<comment type="subcellular location">
    <subcellularLocation>
        <location evidence="1">Membrane</location>
        <topology evidence="1">Multi-pass membrane protein</topology>
    </subcellularLocation>
</comment>
<feature type="domain" description="ABC transmembrane type-1" evidence="6">
    <location>
        <begin position="1"/>
        <end position="119"/>
    </location>
</feature>
<sequence>MIATIALGLYAGAYLADIWRGAMESVPYQQWEASSSLAMTRTQQFRYIILPQSVRISLPPTVGFLVQLIKNTSIVSVVGYIDLMRAGEHIETSLHYPFKIYGVVALMYFLVCFPLSHLSKILERKVNANR</sequence>
<dbReference type="Gene3D" id="1.10.3720.10">
    <property type="entry name" value="MetI-like"/>
    <property type="match status" value="1"/>
</dbReference>
<dbReference type="InterPro" id="IPR035906">
    <property type="entry name" value="MetI-like_sf"/>
</dbReference>
<evidence type="ECO:0000256" key="2">
    <source>
        <dbReference type="ARBA" id="ARBA00022692"/>
    </source>
</evidence>
<dbReference type="CDD" id="cd06261">
    <property type="entry name" value="TM_PBP2"/>
    <property type="match status" value="1"/>
</dbReference>
<dbReference type="GO" id="GO:0005886">
    <property type="term" value="C:plasma membrane"/>
    <property type="evidence" value="ECO:0007669"/>
    <property type="project" value="TreeGrafter"/>
</dbReference>
<dbReference type="GO" id="GO:0006865">
    <property type="term" value="P:amino acid transport"/>
    <property type="evidence" value="ECO:0007669"/>
    <property type="project" value="TreeGrafter"/>
</dbReference>
<keyword evidence="2 5" id="KW-0812">Transmembrane</keyword>
<protein>
    <submittedName>
        <fullName evidence="7">L-cystine transport system permease protein TcyB</fullName>
    </submittedName>
</protein>
<keyword evidence="3 5" id="KW-1133">Transmembrane helix</keyword>
<evidence type="ECO:0000313" key="7">
    <source>
        <dbReference type="EMBL" id="OIQ74870.1"/>
    </source>
</evidence>
<evidence type="ECO:0000256" key="3">
    <source>
        <dbReference type="ARBA" id="ARBA00022989"/>
    </source>
</evidence>
<dbReference type="GO" id="GO:0055085">
    <property type="term" value="P:transmembrane transport"/>
    <property type="evidence" value="ECO:0007669"/>
    <property type="project" value="InterPro"/>
</dbReference>
<dbReference type="SUPFAM" id="SSF161098">
    <property type="entry name" value="MetI-like"/>
    <property type="match status" value="1"/>
</dbReference>
<dbReference type="Pfam" id="PF00528">
    <property type="entry name" value="BPD_transp_1"/>
    <property type="match status" value="1"/>
</dbReference>
<keyword evidence="4 5" id="KW-0472">Membrane</keyword>
<dbReference type="PROSITE" id="PS50928">
    <property type="entry name" value="ABC_TM1"/>
    <property type="match status" value="1"/>
</dbReference>
<dbReference type="AlphaFoldDB" id="A0A1J5PTC4"/>